<feature type="transmembrane region" description="Helical" evidence="1">
    <location>
        <begin position="97"/>
        <end position="122"/>
    </location>
</feature>
<evidence type="ECO:0000313" key="3">
    <source>
        <dbReference type="Proteomes" id="UP000644749"/>
    </source>
</evidence>
<sequence length="127" mass="13432">MFRAGLTYFAVVFAFGMAFGVMRNTLLAPRLGVTASVILELPVMLLLSWLACGAILRRTTHSGRIRDRVIMGAVALAFLWLSEALLAIALGASAAGFFASFATPAGALGALAQIAFAAFPLLRRWTG</sequence>
<comment type="caution">
    <text evidence="2">The sequence shown here is derived from an EMBL/GenBank/DDBJ whole genome shotgun (WGS) entry which is preliminary data.</text>
</comment>
<keyword evidence="1" id="KW-0812">Transmembrane</keyword>
<feature type="transmembrane region" description="Helical" evidence="1">
    <location>
        <begin position="68"/>
        <end position="91"/>
    </location>
</feature>
<evidence type="ECO:0000256" key="1">
    <source>
        <dbReference type="SAM" id="Phobius"/>
    </source>
</evidence>
<name>A0ABS1S4X5_9RHOB</name>
<keyword evidence="1" id="KW-0472">Membrane</keyword>
<proteinExistence type="predicted"/>
<keyword evidence="1" id="KW-1133">Transmembrane helix</keyword>
<protein>
    <submittedName>
        <fullName evidence="2">Uncharacterized protein</fullName>
    </submittedName>
</protein>
<keyword evidence="3" id="KW-1185">Reference proteome</keyword>
<reference evidence="2 3" key="1">
    <citation type="submission" date="2021-01" db="EMBL/GenBank/DDBJ databases">
        <title>011410 draft genome.</title>
        <authorList>
            <person name="Lang L."/>
        </authorList>
    </citation>
    <scope>NUCLEOTIDE SEQUENCE [LARGE SCALE GENOMIC DNA]</scope>
    <source>
        <strain evidence="2 3">KCTC 42845</strain>
    </source>
</reference>
<dbReference type="EMBL" id="JAESHT010000004">
    <property type="protein sequence ID" value="MBL3673330.1"/>
    <property type="molecule type" value="Genomic_DNA"/>
</dbReference>
<gene>
    <name evidence="2" type="ORF">JL111_07480</name>
</gene>
<organism evidence="2 3">
    <name type="scientific">Paracoccus aerius</name>
    <dbReference type="NCBI Taxonomy" id="1915382"/>
    <lineage>
        <taxon>Bacteria</taxon>
        <taxon>Pseudomonadati</taxon>
        <taxon>Pseudomonadota</taxon>
        <taxon>Alphaproteobacteria</taxon>
        <taxon>Rhodobacterales</taxon>
        <taxon>Paracoccaceae</taxon>
        <taxon>Paracoccus</taxon>
    </lineage>
</organism>
<evidence type="ECO:0000313" key="2">
    <source>
        <dbReference type="EMBL" id="MBL3673330.1"/>
    </source>
</evidence>
<dbReference type="RefSeq" id="WP_191312555.1">
    <property type="nucleotide sequence ID" value="NZ_BNCL01000026.1"/>
</dbReference>
<feature type="transmembrane region" description="Helical" evidence="1">
    <location>
        <begin position="33"/>
        <end position="56"/>
    </location>
</feature>
<accession>A0ABS1S4X5</accession>
<dbReference type="Proteomes" id="UP000644749">
    <property type="component" value="Unassembled WGS sequence"/>
</dbReference>